<dbReference type="Pfam" id="PF00753">
    <property type="entry name" value="Lactamase_B"/>
    <property type="match status" value="1"/>
</dbReference>
<dbReference type="CDD" id="cd07725">
    <property type="entry name" value="TTHA1429-like_MBL-fold"/>
    <property type="match status" value="1"/>
</dbReference>
<dbReference type="EMBL" id="JBHMAJ010000001">
    <property type="protein sequence ID" value="MFB9823096.1"/>
    <property type="molecule type" value="Genomic_DNA"/>
</dbReference>
<organism evidence="2 3">
    <name type="scientific">Halobaculum roseum</name>
    <dbReference type="NCBI Taxonomy" id="2175149"/>
    <lineage>
        <taxon>Archaea</taxon>
        <taxon>Methanobacteriati</taxon>
        <taxon>Methanobacteriota</taxon>
        <taxon>Stenosarchaea group</taxon>
        <taxon>Halobacteria</taxon>
        <taxon>Halobacteriales</taxon>
        <taxon>Haloferacaceae</taxon>
        <taxon>Halobaculum</taxon>
    </lineage>
</organism>
<dbReference type="SMART" id="SM00849">
    <property type="entry name" value="Lactamase_B"/>
    <property type="match status" value="1"/>
</dbReference>
<comment type="caution">
    <text evidence="2">The sequence shown here is derived from an EMBL/GenBank/DDBJ whole genome shotgun (WGS) entry which is preliminary data.</text>
</comment>
<dbReference type="AlphaFoldDB" id="A0ABD5MGX9"/>
<dbReference type="GeneID" id="67209383"/>
<reference evidence="2" key="1">
    <citation type="submission" date="2024-09" db="EMBL/GenBank/DDBJ databases">
        <authorList>
            <person name="Sun Q."/>
        </authorList>
    </citation>
    <scope>NUCLEOTIDE SEQUENCE [LARGE SCALE GENOMIC DNA]</scope>
    <source>
        <strain evidence="2">JCM 31273</strain>
    </source>
</reference>
<dbReference type="InterPro" id="IPR036866">
    <property type="entry name" value="RibonucZ/Hydroxyglut_hydro"/>
</dbReference>
<dbReference type="Proteomes" id="UP001589595">
    <property type="component" value="Unassembled WGS sequence"/>
</dbReference>
<feature type="domain" description="Metallo-beta-lactamase" evidence="1">
    <location>
        <begin position="14"/>
        <end position="233"/>
    </location>
</feature>
<keyword evidence="3" id="KW-1185">Reference proteome</keyword>
<accession>A0ABD5MGX9</accession>
<dbReference type="PANTHER" id="PTHR23131">
    <property type="entry name" value="ENDORIBONUCLEASE LACTB2"/>
    <property type="match status" value="1"/>
</dbReference>
<dbReference type="PANTHER" id="PTHR23131:SF4">
    <property type="entry name" value="METALLO-BETA-LACTAMASE SUPERFAMILY POTEIN"/>
    <property type="match status" value="1"/>
</dbReference>
<evidence type="ECO:0000313" key="3">
    <source>
        <dbReference type="Proteomes" id="UP001589595"/>
    </source>
</evidence>
<protein>
    <submittedName>
        <fullName evidence="2">MBL fold metallo-hydrolase</fullName>
    </submittedName>
</protein>
<name>A0ABD5MGX9_9EURY</name>
<dbReference type="Gene3D" id="3.60.15.10">
    <property type="entry name" value="Ribonuclease Z/Hydroxyacylglutathione hydrolase-like"/>
    <property type="match status" value="1"/>
</dbReference>
<dbReference type="InterPro" id="IPR001279">
    <property type="entry name" value="Metallo-B-lactamas"/>
</dbReference>
<sequence length="340" mass="36213">MERIRLTNTVFEGLNNVYVLDGPADGGDPDELVLVDAGVALPEVREQLAVGLADLGYGIADVDRVLLTHWHADHAGLAGAIQSESGATIHAHEADAPLVAGDEYSLLEERRLQREKFREWGMPEGPRAELVDFLEGHADLGGEPCDVEPFADGEEFAVNGRTLEAVHLPGHAAGLTAFHDPAADEAFVGDAILPKYTPNVGGADVRVEAPLASYVGSLLDLIDLDPGTAWPGHRDRIDDPAGRAATILRHHVERTGNVVDALADLGPSTPWEVSAALFGDLHGIHVLHGPGEAYAHLDHLAEAGVAERTGTRYTLVDADPDVSALFPDPGIDRVVEWEGE</sequence>
<gene>
    <name evidence="2" type="ORF">ACFFOL_02680</name>
</gene>
<proteinExistence type="predicted"/>
<dbReference type="RefSeq" id="WP_222922165.1">
    <property type="nucleotide sequence ID" value="NZ_CP082286.1"/>
</dbReference>
<evidence type="ECO:0000259" key="1">
    <source>
        <dbReference type="SMART" id="SM00849"/>
    </source>
</evidence>
<evidence type="ECO:0000313" key="2">
    <source>
        <dbReference type="EMBL" id="MFB9823096.1"/>
    </source>
</evidence>
<dbReference type="InterPro" id="IPR050662">
    <property type="entry name" value="Sec-metab_biosynth-thioest"/>
</dbReference>
<dbReference type="SUPFAM" id="SSF56281">
    <property type="entry name" value="Metallo-hydrolase/oxidoreductase"/>
    <property type="match status" value="1"/>
</dbReference>